<dbReference type="InterPro" id="IPR050832">
    <property type="entry name" value="Bact_Acetyltransf"/>
</dbReference>
<dbReference type="InterPro" id="IPR016181">
    <property type="entry name" value="Acyl_CoA_acyltransferase"/>
</dbReference>
<dbReference type="PROSITE" id="PS51186">
    <property type="entry name" value="GNAT"/>
    <property type="match status" value="1"/>
</dbReference>
<dbReference type="CDD" id="cd04301">
    <property type="entry name" value="NAT_SF"/>
    <property type="match status" value="1"/>
</dbReference>
<evidence type="ECO:0000256" key="2">
    <source>
        <dbReference type="ARBA" id="ARBA00023315"/>
    </source>
</evidence>
<proteinExistence type="predicted"/>
<evidence type="ECO:0000256" key="1">
    <source>
        <dbReference type="ARBA" id="ARBA00022679"/>
    </source>
</evidence>
<evidence type="ECO:0000313" key="4">
    <source>
        <dbReference type="EMBL" id="GAA4344841.1"/>
    </source>
</evidence>
<reference evidence="5" key="1">
    <citation type="journal article" date="2019" name="Int. J. Syst. Evol. Microbiol.">
        <title>The Global Catalogue of Microorganisms (GCM) 10K type strain sequencing project: providing services to taxonomists for standard genome sequencing and annotation.</title>
        <authorList>
            <consortium name="The Broad Institute Genomics Platform"/>
            <consortium name="The Broad Institute Genome Sequencing Center for Infectious Disease"/>
            <person name="Wu L."/>
            <person name="Ma J."/>
        </authorList>
    </citation>
    <scope>NUCLEOTIDE SEQUENCE [LARGE SCALE GENOMIC DNA]</scope>
    <source>
        <strain evidence="5">JCM 17919</strain>
    </source>
</reference>
<dbReference type="InterPro" id="IPR000182">
    <property type="entry name" value="GNAT_dom"/>
</dbReference>
<comment type="caution">
    <text evidence="4">The sequence shown here is derived from an EMBL/GenBank/DDBJ whole genome shotgun (WGS) entry which is preliminary data.</text>
</comment>
<dbReference type="Proteomes" id="UP001501725">
    <property type="component" value="Unassembled WGS sequence"/>
</dbReference>
<feature type="domain" description="N-acetyltransferase" evidence="3">
    <location>
        <begin position="3"/>
        <end position="171"/>
    </location>
</feature>
<evidence type="ECO:0000259" key="3">
    <source>
        <dbReference type="PROSITE" id="PS51186"/>
    </source>
</evidence>
<keyword evidence="2" id="KW-0012">Acyltransferase</keyword>
<dbReference type="PANTHER" id="PTHR43877">
    <property type="entry name" value="AMINOALKYLPHOSPHONATE N-ACETYLTRANSFERASE-RELATED-RELATED"/>
    <property type="match status" value="1"/>
</dbReference>
<dbReference type="Pfam" id="PF00583">
    <property type="entry name" value="Acetyltransf_1"/>
    <property type="match status" value="1"/>
</dbReference>
<accession>A0ABP8HUM7</accession>
<organism evidence="4 5">
    <name type="scientific">Flaviaesturariibacter amylovorans</name>
    <dbReference type="NCBI Taxonomy" id="1084520"/>
    <lineage>
        <taxon>Bacteria</taxon>
        <taxon>Pseudomonadati</taxon>
        <taxon>Bacteroidota</taxon>
        <taxon>Chitinophagia</taxon>
        <taxon>Chitinophagales</taxon>
        <taxon>Chitinophagaceae</taxon>
        <taxon>Flaviaestuariibacter</taxon>
    </lineage>
</organism>
<dbReference type="RefSeq" id="WP_345258447.1">
    <property type="nucleotide sequence ID" value="NZ_BAABGY010000020.1"/>
</dbReference>
<dbReference type="EMBL" id="BAABGY010000020">
    <property type="protein sequence ID" value="GAA4344841.1"/>
    <property type="molecule type" value="Genomic_DNA"/>
</dbReference>
<evidence type="ECO:0000313" key="5">
    <source>
        <dbReference type="Proteomes" id="UP001501725"/>
    </source>
</evidence>
<protein>
    <submittedName>
        <fullName evidence="4">GNAT family N-acetyltransferase</fullName>
    </submittedName>
</protein>
<keyword evidence="1" id="KW-0808">Transferase</keyword>
<dbReference type="SUPFAM" id="SSF55729">
    <property type="entry name" value="Acyl-CoA N-acyltransferases (Nat)"/>
    <property type="match status" value="1"/>
</dbReference>
<gene>
    <name evidence="4" type="ORF">GCM10023184_46490</name>
</gene>
<name>A0ABP8HUM7_9BACT</name>
<keyword evidence="5" id="KW-1185">Reference proteome</keyword>
<dbReference type="Gene3D" id="3.40.630.30">
    <property type="match status" value="1"/>
</dbReference>
<sequence>MTYTLRTATAADAALVADISRQTFYDTFANDNKPEDMALFLDEQFTKGRLMLEVGRPEHHFVLAYDGPEVAGYVKLREGRTPATLGSTSALEIARLYACASYIGKGAGKVLMAESLRVAAERGKEWVWLGVWAQNQRAIDFYTAWGFEKFDECDFLLGTDVQRDWLMRRKV</sequence>